<evidence type="ECO:0000256" key="6">
    <source>
        <dbReference type="SAM" id="MobiDB-lite"/>
    </source>
</evidence>
<organism evidence="7 8">
    <name type="scientific">Cloeon dipterum</name>
    <dbReference type="NCBI Taxonomy" id="197152"/>
    <lineage>
        <taxon>Eukaryota</taxon>
        <taxon>Metazoa</taxon>
        <taxon>Ecdysozoa</taxon>
        <taxon>Arthropoda</taxon>
        <taxon>Hexapoda</taxon>
        <taxon>Insecta</taxon>
        <taxon>Pterygota</taxon>
        <taxon>Palaeoptera</taxon>
        <taxon>Ephemeroptera</taxon>
        <taxon>Pisciforma</taxon>
        <taxon>Baetidae</taxon>
        <taxon>Cloeon</taxon>
    </lineage>
</organism>
<evidence type="ECO:0000256" key="1">
    <source>
        <dbReference type="ARBA" id="ARBA00004123"/>
    </source>
</evidence>
<dbReference type="EMBL" id="CADEPI010000009">
    <property type="protein sequence ID" value="CAB3362570.1"/>
    <property type="molecule type" value="Genomic_DNA"/>
</dbReference>
<dbReference type="AlphaFoldDB" id="A0A8S1C0N3"/>
<dbReference type="Gene3D" id="2.30.30.490">
    <property type="match status" value="1"/>
</dbReference>
<dbReference type="PANTHER" id="PTHR13340:SF2">
    <property type="entry name" value="GATA ZINC FINGER DOMAIN-CONTAINING PROTEIN 1"/>
    <property type="match status" value="1"/>
</dbReference>
<feature type="region of interest" description="Disordered" evidence="6">
    <location>
        <begin position="1"/>
        <end position="40"/>
    </location>
</feature>
<proteinExistence type="predicted"/>
<keyword evidence="2" id="KW-0479">Metal-binding</keyword>
<protein>
    <recommendedName>
        <fullName evidence="9">GATA zinc finger domain-containing protein 1</fullName>
    </recommendedName>
</protein>
<evidence type="ECO:0000256" key="5">
    <source>
        <dbReference type="ARBA" id="ARBA00023242"/>
    </source>
</evidence>
<evidence type="ECO:0000256" key="4">
    <source>
        <dbReference type="ARBA" id="ARBA00022833"/>
    </source>
</evidence>
<dbReference type="GO" id="GO:0005634">
    <property type="term" value="C:nucleus"/>
    <property type="evidence" value="ECO:0007669"/>
    <property type="project" value="UniProtKB-SubCell"/>
</dbReference>
<keyword evidence="5" id="KW-0539">Nucleus</keyword>
<name>A0A8S1C0N3_9INSE</name>
<dbReference type="Proteomes" id="UP000494165">
    <property type="component" value="Unassembled WGS sequence"/>
</dbReference>
<dbReference type="GO" id="GO:0008270">
    <property type="term" value="F:zinc ion binding"/>
    <property type="evidence" value="ECO:0007669"/>
    <property type="project" value="UniProtKB-KW"/>
</dbReference>
<gene>
    <name evidence="7" type="ORF">CLODIP_2_CD14253</name>
</gene>
<comment type="subcellular location">
    <subcellularLocation>
        <location evidence="1">Nucleus</location>
    </subcellularLocation>
</comment>
<sequence>MESPSELTEDNDIVPLEPRRSARTKSTDSQGPKWCPRCSRKMRKSDAGQQVCGRCLDSSSDGFKNQSVRNTRSNLIKPLMSGIPSTRPILPKGRGRRTLLKRPPQRLGNLIRESSTKPFVFVNGQYIQIGDVVSLEDENDDIYFAQITGLMQDHNYEKSATITWLIPTQETGDADFDPTQYTLGIKETVPRKLECMQLVMHLSPEYFKPLNAPYRTPRCPTDTGFIWTRVGGNCDDSTVKS</sequence>
<comment type="caution">
    <text evidence="7">The sequence shown here is derived from an EMBL/GenBank/DDBJ whole genome shotgun (WGS) entry which is preliminary data.</text>
</comment>
<evidence type="ECO:0000313" key="7">
    <source>
        <dbReference type="EMBL" id="CAB3362570.1"/>
    </source>
</evidence>
<evidence type="ECO:0008006" key="9">
    <source>
        <dbReference type="Google" id="ProtNLM"/>
    </source>
</evidence>
<evidence type="ECO:0000256" key="2">
    <source>
        <dbReference type="ARBA" id="ARBA00022723"/>
    </source>
</evidence>
<evidence type="ECO:0000313" key="8">
    <source>
        <dbReference type="Proteomes" id="UP000494165"/>
    </source>
</evidence>
<dbReference type="InterPro" id="IPR043151">
    <property type="entry name" value="BAH_sf"/>
</dbReference>
<keyword evidence="8" id="KW-1185">Reference proteome</keyword>
<dbReference type="GO" id="GO:0006325">
    <property type="term" value="P:chromatin organization"/>
    <property type="evidence" value="ECO:0007669"/>
    <property type="project" value="TreeGrafter"/>
</dbReference>
<keyword evidence="4" id="KW-0862">Zinc</keyword>
<keyword evidence="3" id="KW-0863">Zinc-finger</keyword>
<evidence type="ECO:0000256" key="3">
    <source>
        <dbReference type="ARBA" id="ARBA00022771"/>
    </source>
</evidence>
<dbReference type="PANTHER" id="PTHR13340">
    <property type="entry name" value="GATA ZINC FINGER DOMAIN-CONTAINING"/>
    <property type="match status" value="1"/>
</dbReference>
<dbReference type="OrthoDB" id="9994231at2759"/>
<accession>A0A8S1C0N3</accession>
<reference evidence="7 8" key="1">
    <citation type="submission" date="2020-04" db="EMBL/GenBank/DDBJ databases">
        <authorList>
            <person name="Alioto T."/>
            <person name="Alioto T."/>
            <person name="Gomez Garrido J."/>
        </authorList>
    </citation>
    <scope>NUCLEOTIDE SEQUENCE [LARGE SCALE GENOMIC DNA]</scope>
</reference>
<dbReference type="InterPro" id="IPR039050">
    <property type="entry name" value="GATAD1"/>
</dbReference>